<keyword evidence="5" id="KW-0479">Metal-binding</keyword>
<evidence type="ECO:0000256" key="1">
    <source>
        <dbReference type="ARBA" id="ARBA00006360"/>
    </source>
</evidence>
<keyword evidence="7" id="KW-0862">Zinc</keyword>
<keyword evidence="9 11" id="KW-0239">DNA-directed DNA polymerase</keyword>
<dbReference type="InterPro" id="IPR027417">
    <property type="entry name" value="P-loop_NTPase"/>
</dbReference>
<evidence type="ECO:0000256" key="6">
    <source>
        <dbReference type="ARBA" id="ARBA00022741"/>
    </source>
</evidence>
<keyword evidence="4 11" id="KW-0235">DNA replication</keyword>
<keyword evidence="3 11" id="KW-0548">Nucleotidyltransferase</keyword>
<dbReference type="GO" id="GO:0003677">
    <property type="term" value="F:DNA binding"/>
    <property type="evidence" value="ECO:0007669"/>
    <property type="project" value="InterPro"/>
</dbReference>
<dbReference type="Pfam" id="PF13177">
    <property type="entry name" value="DNA_pol3_delta2"/>
    <property type="match status" value="1"/>
</dbReference>
<dbReference type="GO" id="GO:0003887">
    <property type="term" value="F:DNA-directed DNA polymerase activity"/>
    <property type="evidence" value="ECO:0007669"/>
    <property type="project" value="UniProtKB-KW"/>
</dbReference>
<evidence type="ECO:0000256" key="2">
    <source>
        <dbReference type="ARBA" id="ARBA00022679"/>
    </source>
</evidence>
<feature type="compositionally biased region" description="Basic and acidic residues" evidence="12">
    <location>
        <begin position="524"/>
        <end position="538"/>
    </location>
</feature>
<dbReference type="PANTHER" id="PTHR11669:SF0">
    <property type="entry name" value="PROTEIN STICHEL-LIKE 2"/>
    <property type="match status" value="1"/>
</dbReference>
<name>A0A0H4TCP1_9BACT</name>
<dbReference type="PANTHER" id="PTHR11669">
    <property type="entry name" value="REPLICATION FACTOR C / DNA POLYMERASE III GAMMA-TAU SUBUNIT"/>
    <property type="match status" value="1"/>
</dbReference>
<dbReference type="Gene3D" id="1.10.8.60">
    <property type="match status" value="1"/>
</dbReference>
<organism evidence="14">
    <name type="scientific">uncultured Gemmatimonadetes bacterium Rifle_16ft_4_minimus_7</name>
    <dbReference type="NCBI Taxonomy" id="1665098"/>
    <lineage>
        <taxon>Bacteria</taxon>
        <taxon>Pseudomonadati</taxon>
        <taxon>Gemmatimonadota</taxon>
        <taxon>environmental samples</taxon>
    </lineage>
</organism>
<dbReference type="SUPFAM" id="SSF48019">
    <property type="entry name" value="post-AAA+ oligomerization domain-like"/>
    <property type="match status" value="1"/>
</dbReference>
<dbReference type="InterPro" id="IPR022754">
    <property type="entry name" value="DNA_pol_III_gamma-3"/>
</dbReference>
<evidence type="ECO:0000256" key="5">
    <source>
        <dbReference type="ARBA" id="ARBA00022723"/>
    </source>
</evidence>
<dbReference type="Pfam" id="PF22608">
    <property type="entry name" value="DNAX_ATPase_lid"/>
    <property type="match status" value="1"/>
</dbReference>
<dbReference type="GO" id="GO:0005524">
    <property type="term" value="F:ATP binding"/>
    <property type="evidence" value="ECO:0007669"/>
    <property type="project" value="UniProtKB-KW"/>
</dbReference>
<evidence type="ECO:0000256" key="3">
    <source>
        <dbReference type="ARBA" id="ARBA00022695"/>
    </source>
</evidence>
<feature type="region of interest" description="Disordered" evidence="12">
    <location>
        <begin position="382"/>
        <end position="442"/>
    </location>
</feature>
<comment type="similarity">
    <text evidence="1 11">Belongs to the DnaX/STICHEL family.</text>
</comment>
<dbReference type="GO" id="GO:0006261">
    <property type="term" value="P:DNA-templated DNA replication"/>
    <property type="evidence" value="ECO:0007669"/>
    <property type="project" value="TreeGrafter"/>
</dbReference>
<dbReference type="Gene3D" id="3.40.50.300">
    <property type="entry name" value="P-loop containing nucleotide triphosphate hydrolases"/>
    <property type="match status" value="1"/>
</dbReference>
<comment type="subunit">
    <text evidence="11">DNA polymerase III contains a core (composed of alpha, epsilon and theta chains) that associates with a tau subunit. This core dimerizes to form the POLIII' complex. PolIII' associates with the gamma complex (composed of gamma, delta, delta', psi and chi chains) and with the beta chain to form the complete DNA polymerase III complex.</text>
</comment>
<dbReference type="EC" id="2.7.7.7" evidence="11"/>
<evidence type="ECO:0000313" key="14">
    <source>
        <dbReference type="EMBL" id="AKQ04650.1"/>
    </source>
</evidence>
<feature type="domain" description="AAA+ ATPase" evidence="13">
    <location>
        <begin position="37"/>
        <end position="189"/>
    </location>
</feature>
<dbReference type="InterPro" id="IPR045085">
    <property type="entry name" value="HLD_clamp_pol_III_gamma_tau"/>
</dbReference>
<proteinExistence type="inferred from homology"/>
<dbReference type="Gene3D" id="1.20.272.10">
    <property type="match status" value="1"/>
</dbReference>
<dbReference type="CDD" id="cd00009">
    <property type="entry name" value="AAA"/>
    <property type="match status" value="1"/>
</dbReference>
<accession>A0A0H4TCP1</accession>
<dbReference type="InterPro" id="IPR003593">
    <property type="entry name" value="AAA+_ATPase"/>
</dbReference>
<evidence type="ECO:0000256" key="12">
    <source>
        <dbReference type="SAM" id="MobiDB-lite"/>
    </source>
</evidence>
<reference evidence="14" key="1">
    <citation type="journal article" date="2015" name="ISME J.">
        <title>Aquifer environment selects for microbial species cohorts in sediment and groundwater.</title>
        <authorList>
            <person name="Hug L.A."/>
            <person name="Thomas B.C."/>
            <person name="Brown C.T."/>
            <person name="Frischkorn K.R."/>
            <person name="Williams K.H."/>
            <person name="Tringe S.G."/>
            <person name="Banfield J.F."/>
        </authorList>
    </citation>
    <scope>NUCLEOTIDE SEQUENCE</scope>
</reference>
<dbReference type="SMART" id="SM00382">
    <property type="entry name" value="AAA"/>
    <property type="match status" value="1"/>
</dbReference>
<dbReference type="CDD" id="cd18137">
    <property type="entry name" value="HLD_clamp_pol_III_gamma_tau"/>
    <property type="match status" value="1"/>
</dbReference>
<dbReference type="FunFam" id="3.40.50.300:FF:000014">
    <property type="entry name" value="DNA polymerase III subunit gamma/tau"/>
    <property type="match status" value="1"/>
</dbReference>
<feature type="region of interest" description="Disordered" evidence="12">
    <location>
        <begin position="516"/>
        <end position="538"/>
    </location>
</feature>
<dbReference type="InterPro" id="IPR008921">
    <property type="entry name" value="DNA_pol3_clamp-load_cplx_C"/>
</dbReference>
<dbReference type="GO" id="GO:0009360">
    <property type="term" value="C:DNA polymerase III complex"/>
    <property type="evidence" value="ECO:0007669"/>
    <property type="project" value="InterPro"/>
</dbReference>
<keyword evidence="8 11" id="KW-0067">ATP-binding</keyword>
<dbReference type="SUPFAM" id="SSF52540">
    <property type="entry name" value="P-loop containing nucleoside triphosphate hydrolases"/>
    <property type="match status" value="1"/>
</dbReference>
<dbReference type="InterPro" id="IPR050238">
    <property type="entry name" value="DNA_Rep/Repair_Clamp_Loader"/>
</dbReference>
<dbReference type="EMBL" id="KT007046">
    <property type="protein sequence ID" value="AKQ04650.1"/>
    <property type="molecule type" value="Genomic_DNA"/>
</dbReference>
<sequence>MTHTALARKYRPKRFAELVAQEHVAAGLAGAVARNRVAHAYLLTGPRGVGKTTAARILAMALNCERRGAGPAAGGEPCGECDSCRRIWLGAANLDVVEIDAASNRGVDDARELRERAMYAASGPERSKVYIIDEAHMLTREAWNALLKILEEPPPRVVFVFATTEPHKIANTAAPVLSRMQRFDFRRIGPGTIAERLREVARQESIQIEEDALALIARVALGGMRDALSLVDQVVAFGEGPVTAARVRDALGLIGDELYAELLDFVAERRPADVLPFVERLVEAGADLAEFAGGLGEVLRALLQQILGGEPDGLTEVLRSAVVRRAEGLSAGDVLRMLKLLAETEESIRRSPHARLHVETLLLQLTLLDRTVELSEVLRALGAGGASGSPPGRSTPSPPPRSPVSQAPPPRSAEPPPPPAAASAPAPPPAAPGGPTPQAAGPLARWPEVVEAVGQKSRVLREALAHATPVVDGETLALDVSGSEVHLQGLENGRKAIEAAVRSVTGASVRVVVRPGGPAADAGRAGEPRRLNRDVEREERLQHYRAKDPALDAVADALDLELLE</sequence>
<feature type="compositionally biased region" description="Pro residues" evidence="12">
    <location>
        <begin position="396"/>
        <end position="435"/>
    </location>
</feature>
<dbReference type="GO" id="GO:0046872">
    <property type="term" value="F:metal ion binding"/>
    <property type="evidence" value="ECO:0007669"/>
    <property type="project" value="UniProtKB-KW"/>
</dbReference>
<dbReference type="AlphaFoldDB" id="A0A0H4TCP1"/>
<evidence type="ECO:0000256" key="8">
    <source>
        <dbReference type="ARBA" id="ARBA00022840"/>
    </source>
</evidence>
<comment type="function">
    <text evidence="11">DNA polymerase III is a complex, multichain enzyme responsible for most of the replicative synthesis in bacteria. This DNA polymerase also exhibits 3' to 5' exonuclease activity.</text>
</comment>
<comment type="catalytic activity">
    <reaction evidence="10 11">
        <text>DNA(n) + a 2'-deoxyribonucleoside 5'-triphosphate = DNA(n+1) + diphosphate</text>
        <dbReference type="Rhea" id="RHEA:22508"/>
        <dbReference type="Rhea" id="RHEA-COMP:17339"/>
        <dbReference type="Rhea" id="RHEA-COMP:17340"/>
        <dbReference type="ChEBI" id="CHEBI:33019"/>
        <dbReference type="ChEBI" id="CHEBI:61560"/>
        <dbReference type="ChEBI" id="CHEBI:173112"/>
        <dbReference type="EC" id="2.7.7.7"/>
    </reaction>
</comment>
<dbReference type="FunFam" id="1.10.8.60:FF:000013">
    <property type="entry name" value="DNA polymerase III subunit gamma/tau"/>
    <property type="match status" value="1"/>
</dbReference>
<evidence type="ECO:0000256" key="11">
    <source>
        <dbReference type="RuleBase" id="RU364063"/>
    </source>
</evidence>
<evidence type="ECO:0000256" key="4">
    <source>
        <dbReference type="ARBA" id="ARBA00022705"/>
    </source>
</evidence>
<evidence type="ECO:0000256" key="10">
    <source>
        <dbReference type="ARBA" id="ARBA00049244"/>
    </source>
</evidence>
<keyword evidence="2 11" id="KW-0808">Transferase</keyword>
<dbReference type="InterPro" id="IPR012763">
    <property type="entry name" value="DNA_pol_III_sug/sutau_N"/>
</dbReference>
<evidence type="ECO:0000256" key="9">
    <source>
        <dbReference type="ARBA" id="ARBA00022932"/>
    </source>
</evidence>
<dbReference type="Pfam" id="PF12169">
    <property type="entry name" value="DNA_pol3_gamma3"/>
    <property type="match status" value="1"/>
</dbReference>
<evidence type="ECO:0000259" key="13">
    <source>
        <dbReference type="SMART" id="SM00382"/>
    </source>
</evidence>
<evidence type="ECO:0000256" key="7">
    <source>
        <dbReference type="ARBA" id="ARBA00022833"/>
    </source>
</evidence>
<protein>
    <recommendedName>
        <fullName evidence="11">DNA polymerase III subunit gamma/tau</fullName>
        <ecNumber evidence="11">2.7.7.7</ecNumber>
    </recommendedName>
</protein>
<keyword evidence="6 11" id="KW-0547">Nucleotide-binding</keyword>
<dbReference type="NCBIfam" id="TIGR02397">
    <property type="entry name" value="dnaX_nterm"/>
    <property type="match status" value="1"/>
</dbReference>
<gene>
    <name evidence="11 14" type="primary">dnaX</name>
</gene>